<keyword evidence="1" id="KW-0732">Signal</keyword>
<reference evidence="2 3" key="1">
    <citation type="submission" date="2016-08" db="EMBL/GenBank/DDBJ databases">
        <authorList>
            <consortium name="Pathogen Informatics"/>
        </authorList>
    </citation>
    <scope>NUCLEOTIDE SEQUENCE [LARGE SCALE GENOMIC DNA]</scope>
    <source>
        <strain evidence="2 3">SP11 RLL</strain>
    </source>
</reference>
<dbReference type="VEuPathDB" id="PlasmoDB:PBANKA_1207100"/>
<evidence type="ECO:0000313" key="3">
    <source>
        <dbReference type="Proteomes" id="UP000219974"/>
    </source>
</evidence>
<name>A0A1D3SDK8_PLABE</name>
<feature type="signal peptide" evidence="1">
    <location>
        <begin position="1"/>
        <end position="20"/>
    </location>
</feature>
<organism evidence="2 3">
    <name type="scientific">Plasmodium berghei</name>
    <dbReference type="NCBI Taxonomy" id="5821"/>
    <lineage>
        <taxon>Eukaryota</taxon>
        <taxon>Sar</taxon>
        <taxon>Alveolata</taxon>
        <taxon>Apicomplexa</taxon>
        <taxon>Aconoidasida</taxon>
        <taxon>Haemosporida</taxon>
        <taxon>Plasmodiidae</taxon>
        <taxon>Plasmodium</taxon>
        <taxon>Plasmodium (Vinckeia)</taxon>
    </lineage>
</organism>
<dbReference type="EMBL" id="LT608276">
    <property type="protein sequence ID" value="SCO61626.1"/>
    <property type="molecule type" value="Genomic_DNA"/>
</dbReference>
<proteinExistence type="predicted"/>
<dbReference type="Proteomes" id="UP000219974">
    <property type="component" value="Chromosome 12"/>
</dbReference>
<sequence>MGAIKHKIFMVLKIVNIILSTQIPLNNNEINNFRKIIIPSPFKYPTRMLCCASFREKINKFCKTAFFCYKNQNYDNTQNDDKSMDYIELQNYDNTQNDDKSMDYIELQNYDNTQNDDKNMDYSRLLDYKENRDYDGWDGICKNKLYHIGNAAKRVDITLMNPSEIKKSFLPFRIDDEDIESYEVNELIHKIKSGEIIITPKIASLIFYDFHMNIYKDIQILYKRAQQRLNSLAIKYKFSSEKHALYKITLKKLIFRKSTNIMYRSLLIYEEYAVSYINELKLTFHIFLKQYCETICSIFKKIELAFFCGFSKLIVTVRRDQIRLIKEDEDELFFFT</sequence>
<evidence type="ECO:0000313" key="2">
    <source>
        <dbReference type="EMBL" id="SCO61626.1"/>
    </source>
</evidence>
<gene>
    <name evidence="2" type="ORF">PBSP11RLL_000310900</name>
</gene>
<protein>
    <recommendedName>
        <fullName evidence="4">Gamete antigen 27/25</fullName>
    </recommendedName>
</protein>
<dbReference type="AlphaFoldDB" id="A0A1D3SDK8"/>
<evidence type="ECO:0000256" key="1">
    <source>
        <dbReference type="SAM" id="SignalP"/>
    </source>
</evidence>
<evidence type="ECO:0008006" key="4">
    <source>
        <dbReference type="Google" id="ProtNLM"/>
    </source>
</evidence>
<accession>A0A1D3SDK8</accession>
<feature type="chain" id="PRO_5008920686" description="Gamete antigen 27/25" evidence="1">
    <location>
        <begin position="21"/>
        <end position="336"/>
    </location>
</feature>